<evidence type="ECO:0000313" key="1">
    <source>
        <dbReference type="EMBL" id="SEW36819.1"/>
    </source>
</evidence>
<gene>
    <name evidence="1" type="ORF">SAMN05421659_112137</name>
</gene>
<evidence type="ECO:0000313" key="2">
    <source>
        <dbReference type="Proteomes" id="UP000199701"/>
    </source>
</evidence>
<name>A0A1I0R8H0_9FIRM</name>
<protein>
    <submittedName>
        <fullName evidence="1">Uncharacterized protein</fullName>
    </submittedName>
</protein>
<dbReference type="RefSeq" id="WP_092455530.1">
    <property type="nucleotide sequence ID" value="NZ_FOJI01000012.1"/>
</dbReference>
<dbReference type="Proteomes" id="UP000199701">
    <property type="component" value="Unassembled WGS sequence"/>
</dbReference>
<keyword evidence="2" id="KW-1185">Reference proteome</keyword>
<organism evidence="1 2">
    <name type="scientific">[Clostridium] fimetarium</name>
    <dbReference type="NCBI Taxonomy" id="99656"/>
    <lineage>
        <taxon>Bacteria</taxon>
        <taxon>Bacillati</taxon>
        <taxon>Bacillota</taxon>
        <taxon>Clostridia</taxon>
        <taxon>Lachnospirales</taxon>
        <taxon>Lachnospiraceae</taxon>
    </lineage>
</organism>
<dbReference type="STRING" id="99656.SAMN05421659_112137"/>
<reference evidence="1 2" key="1">
    <citation type="submission" date="2016-10" db="EMBL/GenBank/DDBJ databases">
        <authorList>
            <person name="de Groot N.N."/>
        </authorList>
    </citation>
    <scope>NUCLEOTIDE SEQUENCE [LARGE SCALE GENOMIC DNA]</scope>
    <source>
        <strain evidence="1 2">DSM 9179</strain>
    </source>
</reference>
<accession>A0A1I0R8H0</accession>
<dbReference type="EMBL" id="FOJI01000012">
    <property type="protein sequence ID" value="SEW36819.1"/>
    <property type="molecule type" value="Genomic_DNA"/>
</dbReference>
<dbReference type="AlphaFoldDB" id="A0A1I0R8H0"/>
<sequence length="63" mass="7180">MKKNFLVANGFCMHFVANGVKTHFNLSLYENVVVPGYLPKKYPKKKVNKKLHGFLPEGGSIWN</sequence>
<proteinExistence type="predicted"/>